<evidence type="ECO:0000256" key="1">
    <source>
        <dbReference type="ARBA" id="ARBA00022714"/>
    </source>
</evidence>
<keyword evidence="9" id="KW-1185">Reference proteome</keyword>
<evidence type="ECO:0000259" key="7">
    <source>
        <dbReference type="PROSITE" id="PS51296"/>
    </source>
</evidence>
<keyword evidence="4" id="KW-0408">Iron</keyword>
<dbReference type="PANTHER" id="PTHR13847">
    <property type="entry name" value="SARCOSINE DEHYDROGENASE-RELATED"/>
    <property type="match status" value="1"/>
</dbReference>
<keyword evidence="1" id="KW-0001">2Fe-2S</keyword>
<dbReference type="InterPro" id="IPR017941">
    <property type="entry name" value="Rieske_2Fe-2S"/>
</dbReference>
<dbReference type="SUPFAM" id="SSF51905">
    <property type="entry name" value="FAD/NAD(P)-binding domain"/>
    <property type="match status" value="1"/>
</dbReference>
<dbReference type="GO" id="GO:0016491">
    <property type="term" value="F:oxidoreductase activity"/>
    <property type="evidence" value="ECO:0007669"/>
    <property type="project" value="UniProtKB-KW"/>
</dbReference>
<evidence type="ECO:0000256" key="4">
    <source>
        <dbReference type="ARBA" id="ARBA00023004"/>
    </source>
</evidence>
<keyword evidence="2" id="KW-0479">Metal-binding</keyword>
<keyword evidence="5" id="KW-0411">Iron-sulfur</keyword>
<dbReference type="OrthoDB" id="311718at2"/>
<dbReference type="GO" id="GO:0005737">
    <property type="term" value="C:cytoplasm"/>
    <property type="evidence" value="ECO:0007669"/>
    <property type="project" value="TreeGrafter"/>
</dbReference>
<dbReference type="CDD" id="cd03477">
    <property type="entry name" value="Rieske_YhfW_C"/>
    <property type="match status" value="1"/>
</dbReference>
<evidence type="ECO:0000313" key="9">
    <source>
        <dbReference type="Proteomes" id="UP000439983"/>
    </source>
</evidence>
<evidence type="ECO:0000256" key="2">
    <source>
        <dbReference type="ARBA" id="ARBA00022723"/>
    </source>
</evidence>
<sequence length="499" mass="54363">MPDARDSSSYWNATCDAPGFPRLAQDTTTDVVIVGGGIVGCTTARLLKDKGLRVVLLEARRAGRQVTGKSTAKMTSQHGLIYQTLEQKFDTDHARLYGEAQQSAIEKIRSLAREHSIDCDIEEKSAFVYTREEKSVDRIETEAEVARRLGLPAVLTRDTGLPFEVSSAIRFDDQAQFHPTKYVAGLAQTIPGDGCHVFENSPVTDWEPTRVVTRTGSVGARHVIMATHLPLGQIGGFYTAAHPYAEPVAAARIQSPPPGMYISVDQPGHSIRTHRRENGEVYAIVAGESFKPGHTDDERRYMADLQRWLLENFDSGPIEYQWINEDYSSVDKLPFVGWSATKDGYLVATGFAAWGISNGTAAAMILAELAAGNHHPWLSLFDATRTTVFGGAAQYVKENAIVGAHLVGGYLSRKLHSFDELPPGQAAIMRIDGKHVAAYRDDEGRVHSVSAVCPHMGCIVGWNETDRTWDCPCHGSRFGLDGEVMHGPATAPLGSASTG</sequence>
<organism evidence="8 9">
    <name type="scientific">Sinorhizobium terangae</name>
    <dbReference type="NCBI Taxonomy" id="110322"/>
    <lineage>
        <taxon>Bacteria</taxon>
        <taxon>Pseudomonadati</taxon>
        <taxon>Pseudomonadota</taxon>
        <taxon>Alphaproteobacteria</taxon>
        <taxon>Hyphomicrobiales</taxon>
        <taxon>Rhizobiaceae</taxon>
        <taxon>Sinorhizobium/Ensifer group</taxon>
        <taxon>Sinorhizobium</taxon>
    </lineage>
</organism>
<dbReference type="Gene3D" id="3.50.50.60">
    <property type="entry name" value="FAD/NAD(P)-binding domain"/>
    <property type="match status" value="1"/>
</dbReference>
<dbReference type="Gene3D" id="3.30.9.10">
    <property type="entry name" value="D-Amino Acid Oxidase, subunit A, domain 2"/>
    <property type="match status" value="1"/>
</dbReference>
<evidence type="ECO:0000256" key="3">
    <source>
        <dbReference type="ARBA" id="ARBA00023002"/>
    </source>
</evidence>
<evidence type="ECO:0000313" key="8">
    <source>
        <dbReference type="EMBL" id="MQX17893.1"/>
    </source>
</evidence>
<feature type="domain" description="Rieske" evidence="7">
    <location>
        <begin position="413"/>
        <end position="499"/>
    </location>
</feature>
<dbReference type="Pfam" id="PF00355">
    <property type="entry name" value="Rieske"/>
    <property type="match status" value="1"/>
</dbReference>
<dbReference type="GO" id="GO:0051537">
    <property type="term" value="F:2 iron, 2 sulfur cluster binding"/>
    <property type="evidence" value="ECO:0007669"/>
    <property type="project" value="UniProtKB-KW"/>
</dbReference>
<gene>
    <name evidence="8" type="ORF">GHK62_25035</name>
</gene>
<dbReference type="Gene3D" id="2.102.10.10">
    <property type="entry name" value="Rieske [2Fe-2S] iron-sulphur domain"/>
    <property type="match status" value="1"/>
</dbReference>
<comment type="caution">
    <text evidence="8">The sequence shown here is derived from an EMBL/GenBank/DDBJ whole genome shotgun (WGS) entry which is preliminary data.</text>
</comment>
<keyword evidence="3" id="KW-0560">Oxidoreductase</keyword>
<dbReference type="AlphaFoldDB" id="A0A6N7LJ41"/>
<accession>A0A6N7LJ41</accession>
<dbReference type="Proteomes" id="UP000439983">
    <property type="component" value="Unassembled WGS sequence"/>
</dbReference>
<name>A0A6N7LJ41_SINTE</name>
<protein>
    <submittedName>
        <fullName evidence="8">FAD-dependent oxidoreductase</fullName>
    </submittedName>
</protein>
<dbReference type="EMBL" id="WITC01000108">
    <property type="protein sequence ID" value="MQX17893.1"/>
    <property type="molecule type" value="Genomic_DNA"/>
</dbReference>
<dbReference type="InterPro" id="IPR036922">
    <property type="entry name" value="Rieske_2Fe-2S_sf"/>
</dbReference>
<dbReference type="PANTHER" id="PTHR13847:SF274">
    <property type="entry name" value="RIESKE 2FE-2S IRON-SULFUR PROTEIN YHFW-RELATED"/>
    <property type="match status" value="1"/>
</dbReference>
<dbReference type="GO" id="GO:0046872">
    <property type="term" value="F:metal ion binding"/>
    <property type="evidence" value="ECO:0007669"/>
    <property type="project" value="UniProtKB-KW"/>
</dbReference>
<dbReference type="InterPro" id="IPR038010">
    <property type="entry name" value="YhfW_C"/>
</dbReference>
<dbReference type="InterPro" id="IPR036188">
    <property type="entry name" value="FAD/NAD-bd_sf"/>
</dbReference>
<keyword evidence="6" id="KW-1015">Disulfide bond</keyword>
<dbReference type="PROSITE" id="PS51296">
    <property type="entry name" value="RIESKE"/>
    <property type="match status" value="1"/>
</dbReference>
<dbReference type="InterPro" id="IPR006076">
    <property type="entry name" value="FAD-dep_OxRdtase"/>
</dbReference>
<evidence type="ECO:0000256" key="5">
    <source>
        <dbReference type="ARBA" id="ARBA00023014"/>
    </source>
</evidence>
<dbReference type="PRINTS" id="PR00162">
    <property type="entry name" value="RIESKE"/>
</dbReference>
<dbReference type="Pfam" id="PF01266">
    <property type="entry name" value="DAO"/>
    <property type="match status" value="1"/>
</dbReference>
<evidence type="ECO:0000256" key="6">
    <source>
        <dbReference type="ARBA" id="ARBA00023157"/>
    </source>
</evidence>
<reference evidence="8 9" key="1">
    <citation type="journal article" date="2013" name="Genome Biol.">
        <title>Comparative genomics of the core and accessory genomes of 48 Sinorhizobium strains comprising five genospecies.</title>
        <authorList>
            <person name="Sugawara M."/>
            <person name="Epstein B."/>
            <person name="Badgley B.D."/>
            <person name="Unno T."/>
            <person name="Xu L."/>
            <person name="Reese J."/>
            <person name="Gyaneshwar P."/>
            <person name="Denny R."/>
            <person name="Mudge J."/>
            <person name="Bharti A.K."/>
            <person name="Farmer A.D."/>
            <person name="May G.D."/>
            <person name="Woodward J.E."/>
            <person name="Medigue C."/>
            <person name="Vallenet D."/>
            <person name="Lajus A."/>
            <person name="Rouy Z."/>
            <person name="Martinez-Vaz B."/>
            <person name="Tiffin P."/>
            <person name="Young N.D."/>
            <person name="Sadowsky M.J."/>
        </authorList>
    </citation>
    <scope>NUCLEOTIDE SEQUENCE [LARGE SCALE GENOMIC DNA]</scope>
    <source>
        <strain evidence="8 9">USDA4894</strain>
    </source>
</reference>
<dbReference type="GO" id="GO:0016020">
    <property type="term" value="C:membrane"/>
    <property type="evidence" value="ECO:0007669"/>
    <property type="project" value="InterPro"/>
</dbReference>
<dbReference type="SUPFAM" id="SSF50022">
    <property type="entry name" value="ISP domain"/>
    <property type="match status" value="1"/>
</dbReference>
<proteinExistence type="predicted"/>
<dbReference type="RefSeq" id="WP_153441734.1">
    <property type="nucleotide sequence ID" value="NZ_JACIGA010000006.1"/>
</dbReference>
<dbReference type="InterPro" id="IPR005805">
    <property type="entry name" value="Rieske_Fe-S_prot_C"/>
</dbReference>